<dbReference type="NCBIfam" id="TIGR01733">
    <property type="entry name" value="AA-adenyl-dom"/>
    <property type="match status" value="1"/>
</dbReference>
<dbReference type="GO" id="GO:0017000">
    <property type="term" value="P:antibiotic biosynthetic process"/>
    <property type="evidence" value="ECO:0007669"/>
    <property type="project" value="UniProtKB-ARBA"/>
</dbReference>
<dbReference type="Gene3D" id="3.40.50.1820">
    <property type="entry name" value="alpha/beta hydrolase"/>
    <property type="match status" value="1"/>
</dbReference>
<dbReference type="Pfam" id="PF00550">
    <property type="entry name" value="PP-binding"/>
    <property type="match status" value="1"/>
</dbReference>
<dbReference type="PANTHER" id="PTHR45527:SF1">
    <property type="entry name" value="FATTY ACID SYNTHASE"/>
    <property type="match status" value="1"/>
</dbReference>
<evidence type="ECO:0000313" key="7">
    <source>
        <dbReference type="EMBL" id="ADI12430.1"/>
    </source>
</evidence>
<comment type="similarity">
    <text evidence="2">Belongs to the ATP-dependent AMP-binding enzyme family.</text>
</comment>
<comment type="cofactor">
    <cofactor evidence="1">
        <name>pantetheine 4'-phosphate</name>
        <dbReference type="ChEBI" id="CHEBI:47942"/>
    </cofactor>
</comment>
<dbReference type="FunFam" id="3.40.50.980:FF:000001">
    <property type="entry name" value="Non-ribosomal peptide synthetase"/>
    <property type="match status" value="1"/>
</dbReference>
<dbReference type="SUPFAM" id="SSF56801">
    <property type="entry name" value="Acetyl-CoA synthetase-like"/>
    <property type="match status" value="1"/>
</dbReference>
<dbReference type="PROSITE" id="PS50075">
    <property type="entry name" value="CARRIER"/>
    <property type="match status" value="1"/>
</dbReference>
<dbReference type="Gene3D" id="3.40.50.980">
    <property type="match status" value="2"/>
</dbReference>
<dbReference type="GO" id="GO:0031177">
    <property type="term" value="F:phosphopantetheine binding"/>
    <property type="evidence" value="ECO:0007669"/>
    <property type="project" value="InterPro"/>
</dbReference>
<dbReference type="EMBL" id="CP002047">
    <property type="protein sequence ID" value="ADI12430.1"/>
    <property type="molecule type" value="Genomic_DNA"/>
</dbReference>
<keyword evidence="8" id="KW-1185">Reference proteome</keyword>
<dbReference type="SUPFAM" id="SSF47336">
    <property type="entry name" value="ACP-like"/>
    <property type="match status" value="1"/>
</dbReference>
<dbReference type="STRING" id="749414.SBI_09312"/>
<dbReference type="Pfam" id="PF00501">
    <property type="entry name" value="AMP-binding"/>
    <property type="match status" value="1"/>
</dbReference>
<dbReference type="Proteomes" id="UP000000377">
    <property type="component" value="Chromosome"/>
</dbReference>
<dbReference type="eggNOG" id="COG1020">
    <property type="taxonomic scope" value="Bacteria"/>
</dbReference>
<dbReference type="CDD" id="cd05930">
    <property type="entry name" value="A_NRPS"/>
    <property type="match status" value="1"/>
</dbReference>
<dbReference type="AlphaFoldDB" id="D7C5Q1"/>
<evidence type="ECO:0000256" key="2">
    <source>
        <dbReference type="ARBA" id="ARBA00006432"/>
    </source>
</evidence>
<accession>D7C5Q1</accession>
<dbReference type="InterPro" id="IPR009081">
    <property type="entry name" value="PP-bd_ACP"/>
</dbReference>
<evidence type="ECO:0000256" key="1">
    <source>
        <dbReference type="ARBA" id="ARBA00001957"/>
    </source>
</evidence>
<dbReference type="InterPro" id="IPR020806">
    <property type="entry name" value="PKS_PP-bd"/>
</dbReference>
<dbReference type="SMART" id="SM00823">
    <property type="entry name" value="PKS_PP"/>
    <property type="match status" value="1"/>
</dbReference>
<dbReference type="Pfam" id="PF13193">
    <property type="entry name" value="AMP-binding_C"/>
    <property type="match status" value="1"/>
</dbReference>
<dbReference type="FunFam" id="3.30.300.30:FF:000010">
    <property type="entry name" value="Enterobactin synthetase component F"/>
    <property type="match status" value="1"/>
</dbReference>
<dbReference type="PROSITE" id="PS00455">
    <property type="entry name" value="AMP_BINDING"/>
    <property type="match status" value="1"/>
</dbReference>
<sequence length="980" mass="105794">MLSFQNNTRATLDLPGLDIAHQPLGGIAARFDLTVNLSELRAGDGSPGGLSGHVDYRTDLFDAASMEALAGRLVRVLESVTADPDLPVSRIDVLGDAERHQVLTVWNDTAHPLPDTLLPELFEAQVARTPDAVAVVFEGHKVSYSELNRRVNRLARYLIGQGAGPEHLVAVALPRSAELVITLLAILKTGAGYLPIDPDYPTDRIHYMLQDATPTLLVTDTTTSPTLPHIHNLPHIQLDAPDTRTAITTQTSTDITDTDRTAGLLGQHPAYVIYTSGSTGHPKGVVIPHQALLNYVARCPHAYPSLTGATVLHASVSFDAGVTVLYGALICGGRVHITTLTPTPGDGDGPTPGDTPVTFMKLTPSHLPLLEHTTLQPTGQLMLGGEAVPTEAVHTWQTHHPHTPVINHYGPTETTVGATDHPIPPPTTTTPTTTTHTTGTVPIGRPMWNTHTYILDHTLQPTPTGTPGELYIAGTQLARGYLNHPTLTAQRFIPNPYGPPGTRMYRTGDLARWNTNGTLHYLGRTDTQIKIRGFRIEPGEIEAALTTHHTITQAAVLVREDQPGDKRLTAYAVPADAEAGIDTAQVLRTLRDQLPDYMVPTTLITLDHLPLTPNGKLNHKALPTPHHTPTTTQRPPRTPHEKTLTQLFTETLGITQIGIDDNFFTLGGHSLLATRLISRIRTALDVELTIRALFEAPTVAGLAERIEDGTSQDPFDPLLPIRSSGDEPPLFCVHPVSGLSWCYAGLLRHIPEEVPIYGLQSRGLMGKEPLPTSLEEMARDYVKLMRSVQPVGPYRLLGWSFGGLVAHAAAVLLQSQGEVVSLLSMLDAYPNDGVIPSGPEKEEDLIYALAEGAGYKIPEDADAADLSALLRDYARQHMGYMTGGIALSEDEISALAVAVGNNRALGRSAALEKFSGDVLFFTAAVDNHMPVAAPRAWAPYITGHVHEHPVPCEHVNMMQPGPLAEIGRTLAAALRERPEQ</sequence>
<dbReference type="PROSITE" id="PS00012">
    <property type="entry name" value="PHOSPHOPANTETHEINE"/>
    <property type="match status" value="1"/>
</dbReference>
<dbReference type="RefSeq" id="WP_014181877.1">
    <property type="nucleotide sequence ID" value="NC_016582.1"/>
</dbReference>
<dbReference type="FunFam" id="2.30.38.10:FF:000001">
    <property type="entry name" value="Non-ribosomal peptide synthetase PvdI"/>
    <property type="match status" value="1"/>
</dbReference>
<dbReference type="InterPro" id="IPR020802">
    <property type="entry name" value="TesA-like"/>
</dbReference>
<dbReference type="Gene3D" id="3.30.300.30">
    <property type="match status" value="1"/>
</dbReference>
<feature type="domain" description="Carrier" evidence="6">
    <location>
        <begin position="635"/>
        <end position="710"/>
    </location>
</feature>
<dbReference type="SMART" id="SM00824">
    <property type="entry name" value="PKS_TE"/>
    <property type="match status" value="1"/>
</dbReference>
<dbReference type="InterPro" id="IPR025110">
    <property type="entry name" value="AMP-bd_C"/>
</dbReference>
<evidence type="ECO:0000259" key="6">
    <source>
        <dbReference type="PROSITE" id="PS50075"/>
    </source>
</evidence>
<feature type="compositionally biased region" description="Low complexity" evidence="5">
    <location>
        <begin position="623"/>
        <end position="635"/>
    </location>
</feature>
<dbReference type="FunFam" id="1.10.1200.10:FF:000005">
    <property type="entry name" value="Nonribosomal peptide synthetase 1"/>
    <property type="match status" value="1"/>
</dbReference>
<dbReference type="Pfam" id="PF00975">
    <property type="entry name" value="Thioesterase"/>
    <property type="match status" value="1"/>
</dbReference>
<dbReference type="GO" id="GO:0044550">
    <property type="term" value="P:secondary metabolite biosynthetic process"/>
    <property type="evidence" value="ECO:0007669"/>
    <property type="project" value="TreeGrafter"/>
</dbReference>
<dbReference type="GO" id="GO:0003824">
    <property type="term" value="F:catalytic activity"/>
    <property type="evidence" value="ECO:0007669"/>
    <property type="project" value="InterPro"/>
</dbReference>
<dbReference type="Gene3D" id="2.30.38.10">
    <property type="entry name" value="Luciferase, Domain 3"/>
    <property type="match status" value="1"/>
</dbReference>
<evidence type="ECO:0000256" key="4">
    <source>
        <dbReference type="ARBA" id="ARBA00022553"/>
    </source>
</evidence>
<name>D7C5Q1_STRBB</name>
<dbReference type="PATRIC" id="fig|749414.3.peg.9593"/>
<keyword evidence="3" id="KW-0596">Phosphopantetheine</keyword>
<dbReference type="GO" id="GO:0005829">
    <property type="term" value="C:cytosol"/>
    <property type="evidence" value="ECO:0007669"/>
    <property type="project" value="TreeGrafter"/>
</dbReference>
<dbReference type="InterPro" id="IPR045851">
    <property type="entry name" value="AMP-bd_C_sf"/>
</dbReference>
<dbReference type="Gene3D" id="3.30.559.30">
    <property type="entry name" value="Nonribosomal peptide synthetase, condensation domain"/>
    <property type="match status" value="1"/>
</dbReference>
<dbReference type="HOGENOM" id="CLU_000022_2_13_11"/>
<dbReference type="InterPro" id="IPR001242">
    <property type="entry name" value="Condensation_dom"/>
</dbReference>
<proteinExistence type="inferred from homology"/>
<reference evidence="7 8" key="1">
    <citation type="journal article" date="2010" name="J. Bacteriol.">
        <title>Genome sequence of the milbemycin-producing bacterium Streptomyces bingchenggensis.</title>
        <authorList>
            <person name="Wang X.J."/>
            <person name="Yan Y.J."/>
            <person name="Zhang B."/>
            <person name="An J."/>
            <person name="Wang J.J."/>
            <person name="Tian J."/>
            <person name="Jiang L."/>
            <person name="Chen Y.H."/>
            <person name="Huang S.X."/>
            <person name="Yin M."/>
            <person name="Zhang J."/>
            <person name="Gao A.L."/>
            <person name="Liu C.X."/>
            <person name="Zhu Z.X."/>
            <person name="Xiang W.S."/>
        </authorList>
    </citation>
    <scope>NUCLEOTIDE SEQUENCE [LARGE SCALE GENOMIC DNA]</scope>
    <source>
        <strain evidence="7 8">BCW-1</strain>
    </source>
</reference>
<dbReference type="PANTHER" id="PTHR45527">
    <property type="entry name" value="NONRIBOSOMAL PEPTIDE SYNTHETASE"/>
    <property type="match status" value="1"/>
</dbReference>
<feature type="region of interest" description="Disordered" evidence="5">
    <location>
        <begin position="619"/>
        <end position="639"/>
    </location>
</feature>
<dbReference type="InterPro" id="IPR020845">
    <property type="entry name" value="AMP-binding_CS"/>
</dbReference>
<feature type="region of interest" description="Disordered" evidence="5">
    <location>
        <begin position="423"/>
        <end position="443"/>
    </location>
</feature>
<protein>
    <submittedName>
        <fullName evidence="7">Siderophore 2,3-dihydroxybenzoate-glycine-threonine trimeric ester bacillibactin synthetase</fullName>
    </submittedName>
</protein>
<dbReference type="InterPro" id="IPR036736">
    <property type="entry name" value="ACP-like_sf"/>
</dbReference>
<dbReference type="eggNOG" id="COG3319">
    <property type="taxonomic scope" value="Bacteria"/>
</dbReference>
<gene>
    <name evidence="7" type="ordered locus">SBI_09312</name>
</gene>
<dbReference type="SUPFAM" id="SSF53474">
    <property type="entry name" value="alpha/beta-Hydrolases"/>
    <property type="match status" value="1"/>
</dbReference>
<evidence type="ECO:0000256" key="3">
    <source>
        <dbReference type="ARBA" id="ARBA00022450"/>
    </source>
</evidence>
<evidence type="ECO:0000256" key="5">
    <source>
        <dbReference type="SAM" id="MobiDB-lite"/>
    </source>
</evidence>
<evidence type="ECO:0000313" key="8">
    <source>
        <dbReference type="Proteomes" id="UP000000377"/>
    </source>
</evidence>
<dbReference type="InterPro" id="IPR029058">
    <property type="entry name" value="AB_hydrolase_fold"/>
</dbReference>
<dbReference type="InterPro" id="IPR006162">
    <property type="entry name" value="Ppantetheine_attach_site"/>
</dbReference>
<dbReference type="SUPFAM" id="SSF52777">
    <property type="entry name" value="CoA-dependent acyltransferases"/>
    <property type="match status" value="1"/>
</dbReference>
<dbReference type="KEGG" id="sbh:SBI_09312"/>
<feature type="compositionally biased region" description="Low complexity" evidence="5">
    <location>
        <begin position="429"/>
        <end position="443"/>
    </location>
</feature>
<dbReference type="GO" id="GO:0043041">
    <property type="term" value="P:amino acid activation for nonribosomal peptide biosynthetic process"/>
    <property type="evidence" value="ECO:0007669"/>
    <property type="project" value="TreeGrafter"/>
</dbReference>
<dbReference type="InterPro" id="IPR010071">
    <property type="entry name" value="AA_adenyl_dom"/>
</dbReference>
<dbReference type="Pfam" id="PF00668">
    <property type="entry name" value="Condensation"/>
    <property type="match status" value="1"/>
</dbReference>
<keyword evidence="4" id="KW-0597">Phosphoprotein</keyword>
<dbReference type="InterPro" id="IPR001031">
    <property type="entry name" value="Thioesterase"/>
</dbReference>
<organism evidence="7 8">
    <name type="scientific">Streptomyces bingchenggensis (strain BCW-1)</name>
    <dbReference type="NCBI Taxonomy" id="749414"/>
    <lineage>
        <taxon>Bacteria</taxon>
        <taxon>Bacillati</taxon>
        <taxon>Actinomycetota</taxon>
        <taxon>Actinomycetes</taxon>
        <taxon>Kitasatosporales</taxon>
        <taxon>Streptomycetaceae</taxon>
        <taxon>Streptomyces</taxon>
    </lineage>
</organism>
<dbReference type="InterPro" id="IPR000873">
    <property type="entry name" value="AMP-dep_synth/lig_dom"/>
</dbReference>